<dbReference type="InterPro" id="IPR041885">
    <property type="entry name" value="MAN1_winged_helix_dom"/>
</dbReference>
<feature type="compositionally biased region" description="Polar residues" evidence="7">
    <location>
        <begin position="140"/>
        <end position="149"/>
    </location>
</feature>
<feature type="compositionally biased region" description="Low complexity" evidence="7">
    <location>
        <begin position="157"/>
        <end position="167"/>
    </location>
</feature>
<dbReference type="CDD" id="cd12286">
    <property type="entry name" value="RRM_Man1"/>
    <property type="match status" value="1"/>
</dbReference>
<dbReference type="Gene3D" id="1.10.10.1180">
    <property type="entry name" value="MAN1, winged-helix domain"/>
    <property type="match status" value="1"/>
</dbReference>
<dbReference type="GO" id="GO:0030514">
    <property type="term" value="P:negative regulation of BMP signaling pathway"/>
    <property type="evidence" value="ECO:0007669"/>
    <property type="project" value="TreeGrafter"/>
</dbReference>
<evidence type="ECO:0000256" key="2">
    <source>
        <dbReference type="ARBA" id="ARBA00022553"/>
    </source>
</evidence>
<feature type="domain" description="LEM" evidence="9">
    <location>
        <begin position="1"/>
        <end position="45"/>
    </location>
</feature>
<evidence type="ECO:0000313" key="10">
    <source>
        <dbReference type="EMBL" id="JAS13332.1"/>
    </source>
</evidence>
<proteinExistence type="predicted"/>
<dbReference type="PANTHER" id="PTHR13428">
    <property type="entry name" value="INNER NUCLEAR MEMBRANE PROTEIN MAN1 LEM DOMAIN CONTAINING PROTEIN"/>
    <property type="match status" value="1"/>
</dbReference>
<dbReference type="PANTHER" id="PTHR13428:SF12">
    <property type="entry name" value="INNER NUCLEAR MEMBRANE PROTEIN MAN1"/>
    <property type="match status" value="1"/>
</dbReference>
<evidence type="ECO:0000256" key="8">
    <source>
        <dbReference type="SAM" id="Phobius"/>
    </source>
</evidence>
<dbReference type="SMART" id="SM00540">
    <property type="entry name" value="LEM"/>
    <property type="match status" value="1"/>
</dbReference>
<keyword evidence="6" id="KW-0539">Nucleus</keyword>
<feature type="compositionally biased region" description="Polar residues" evidence="7">
    <location>
        <begin position="178"/>
        <end position="191"/>
    </location>
</feature>
<dbReference type="GO" id="GO:0005637">
    <property type="term" value="C:nuclear inner membrane"/>
    <property type="evidence" value="ECO:0007669"/>
    <property type="project" value="UniProtKB-SubCell"/>
</dbReference>
<keyword evidence="4 8" id="KW-1133">Transmembrane helix</keyword>
<dbReference type="InterPro" id="IPR018996">
    <property type="entry name" value="Man1/Src1-like_C"/>
</dbReference>
<evidence type="ECO:0000256" key="6">
    <source>
        <dbReference type="ARBA" id="ARBA00023242"/>
    </source>
</evidence>
<organism evidence="10">
    <name type="scientific">Clastoptera arizonana</name>
    <name type="common">Arizona spittle bug</name>
    <dbReference type="NCBI Taxonomy" id="38151"/>
    <lineage>
        <taxon>Eukaryota</taxon>
        <taxon>Metazoa</taxon>
        <taxon>Ecdysozoa</taxon>
        <taxon>Arthropoda</taxon>
        <taxon>Hexapoda</taxon>
        <taxon>Insecta</taxon>
        <taxon>Pterygota</taxon>
        <taxon>Neoptera</taxon>
        <taxon>Paraneoptera</taxon>
        <taxon>Hemiptera</taxon>
        <taxon>Auchenorrhyncha</taxon>
        <taxon>Cercopoidea</taxon>
        <taxon>Clastopteridae</taxon>
        <taxon>Clastoptera</taxon>
    </lineage>
</organism>
<sequence>MASVESLSDSEIRLKLNELGYPAGPITATTRKVLVKKLKLLLEQQSTTPNDKKDGKSQVSLSSFSSGEESEDDAKVNSRSSMPPPPPKSGKRRSVSRSKETNSTNHNFDDTSLNNYLVPSANSTLKPRESPKRKIENHNGENISLSSVQDFPRRSVRNSVSPSNKVKPVAKDDPFDTGSDSDLGSENDVRNYSASKGSLFKNHKTLKDEESSFGGSEFAQSIRSRFQTVSAGTSDNSEFSKYTSLYRRSKTGDDSQLFKNNQPFSSDFVRKLSASSNKTISGFNSGLSSKLLNVKESDEENQPSPYFYSQIKSRLHKNDVPKTDEGRLWRNTTTVSMTLLLVVVLFFSFLIIVYLNVTYKDAPVEEADTQFPICRSNGKAGVECILDADMEPAMNLFKELYHDLQKHAISVKCKGNTEEISTLTDNQLIQIVVEKNSNLNVWDVENQLKNVKVLINANPKWGIEITENGLDIPSPALPFTCSALNFVYSVFGFGLRLVFVLIAFFIIYKTYQWWKERRDRNRKEVYDLVESIIELLNSNQQEGGSYLPINHARDQLIPPHQRERMAGIWKEAVKYLEENDSRVRVEVQQVAGEEFQVWHWLQSPRPNGKRKVWQGQAFDTMEGSVNSLPVSPTPCLKIRQMFEPNSEMGDEWVTGVQDAILEKCEGIEVLHIAVDKNSLEGCVYVKCSSSEQAGRAYRALHGSWFDGKLVTVKYLRLERYHSRFPEAARTSRLLLPSNDRKLSLQ</sequence>
<dbReference type="Gene3D" id="3.30.70.330">
    <property type="match status" value="1"/>
</dbReference>
<dbReference type="InterPro" id="IPR035979">
    <property type="entry name" value="RBD_domain_sf"/>
</dbReference>
<keyword evidence="3 8" id="KW-0812">Transmembrane</keyword>
<dbReference type="GO" id="GO:0031490">
    <property type="term" value="F:chromatin DNA binding"/>
    <property type="evidence" value="ECO:0007669"/>
    <property type="project" value="TreeGrafter"/>
</dbReference>
<dbReference type="SUPFAM" id="SSF54928">
    <property type="entry name" value="RNA-binding domain, RBD"/>
    <property type="match status" value="1"/>
</dbReference>
<accession>A0A1B6CIV5</accession>
<name>A0A1B6CIV5_9HEMI</name>
<evidence type="ECO:0000256" key="7">
    <source>
        <dbReference type="SAM" id="MobiDB-lite"/>
    </source>
</evidence>
<evidence type="ECO:0000256" key="3">
    <source>
        <dbReference type="ARBA" id="ARBA00022692"/>
    </source>
</evidence>
<protein>
    <recommendedName>
        <fullName evidence="9">LEM domain-containing protein</fullName>
    </recommendedName>
</protein>
<dbReference type="EMBL" id="GEDC01023966">
    <property type="protein sequence ID" value="JAS13332.1"/>
    <property type="molecule type" value="Transcribed_RNA"/>
</dbReference>
<gene>
    <name evidence="10" type="ORF">g.18130</name>
</gene>
<dbReference type="AlphaFoldDB" id="A0A1B6CIV5"/>
<dbReference type="Gene3D" id="1.10.720.40">
    <property type="match status" value="1"/>
</dbReference>
<dbReference type="PROSITE" id="PS50954">
    <property type="entry name" value="LEM"/>
    <property type="match status" value="1"/>
</dbReference>
<keyword evidence="5 8" id="KW-0472">Membrane</keyword>
<keyword evidence="2" id="KW-0597">Phosphoprotein</keyword>
<dbReference type="InterPro" id="IPR052277">
    <property type="entry name" value="INM_ESCRT-Associated"/>
</dbReference>
<dbReference type="InterPro" id="IPR034394">
    <property type="entry name" value="Man1_RRM"/>
</dbReference>
<dbReference type="InterPro" id="IPR003887">
    <property type="entry name" value="LEM_dom"/>
</dbReference>
<dbReference type="Pfam" id="PF03020">
    <property type="entry name" value="LEM"/>
    <property type="match status" value="1"/>
</dbReference>
<dbReference type="GO" id="GO:0006998">
    <property type="term" value="P:nuclear envelope organization"/>
    <property type="evidence" value="ECO:0007669"/>
    <property type="project" value="TreeGrafter"/>
</dbReference>
<feature type="compositionally biased region" description="Polar residues" evidence="7">
    <location>
        <begin position="101"/>
        <end position="125"/>
    </location>
</feature>
<reference evidence="10" key="1">
    <citation type="submission" date="2015-12" db="EMBL/GenBank/DDBJ databases">
        <title>De novo transcriptome assembly of four potential Pierce s Disease insect vectors from Arizona vineyards.</title>
        <authorList>
            <person name="Tassone E.E."/>
        </authorList>
    </citation>
    <scope>NUCLEOTIDE SEQUENCE</scope>
</reference>
<evidence type="ECO:0000256" key="5">
    <source>
        <dbReference type="ARBA" id="ARBA00023136"/>
    </source>
</evidence>
<dbReference type="FunFam" id="1.10.720.40:FF:000001">
    <property type="entry name" value="LEM domain containing 2, isoform CRA_a"/>
    <property type="match status" value="1"/>
</dbReference>
<evidence type="ECO:0000256" key="1">
    <source>
        <dbReference type="ARBA" id="ARBA00004473"/>
    </source>
</evidence>
<dbReference type="InterPro" id="IPR011015">
    <property type="entry name" value="LEM/LEM-like_dom_sf"/>
</dbReference>
<feature type="transmembrane region" description="Helical" evidence="8">
    <location>
        <begin position="337"/>
        <end position="357"/>
    </location>
</feature>
<dbReference type="CDD" id="cd12934">
    <property type="entry name" value="LEM"/>
    <property type="match status" value="1"/>
</dbReference>
<comment type="subcellular location">
    <subcellularLocation>
        <location evidence="1">Nucleus inner membrane</location>
        <topology evidence="1">Multi-pass membrane protein</topology>
    </subcellularLocation>
</comment>
<feature type="transmembrane region" description="Helical" evidence="8">
    <location>
        <begin position="486"/>
        <end position="508"/>
    </location>
</feature>
<evidence type="ECO:0000259" key="9">
    <source>
        <dbReference type="PROSITE" id="PS50954"/>
    </source>
</evidence>
<dbReference type="Pfam" id="PF09402">
    <property type="entry name" value="MSC"/>
    <property type="match status" value="1"/>
</dbReference>
<dbReference type="SUPFAM" id="SSF63451">
    <property type="entry name" value="LEM domain"/>
    <property type="match status" value="1"/>
</dbReference>
<dbReference type="FunFam" id="3.30.70.330:FF:000176">
    <property type="entry name" value="Inner nuclear membrane protein Man1"/>
    <property type="match status" value="1"/>
</dbReference>
<feature type="compositionally biased region" description="Low complexity" evidence="7">
    <location>
        <begin position="57"/>
        <end position="67"/>
    </location>
</feature>
<feature type="compositionally biased region" description="Basic and acidic residues" evidence="7">
    <location>
        <begin position="126"/>
        <end position="139"/>
    </location>
</feature>
<evidence type="ECO:0000256" key="4">
    <source>
        <dbReference type="ARBA" id="ARBA00022989"/>
    </source>
</evidence>
<dbReference type="InterPro" id="IPR012677">
    <property type="entry name" value="Nucleotide-bd_a/b_plait_sf"/>
</dbReference>
<feature type="region of interest" description="Disordered" evidence="7">
    <location>
        <begin position="45"/>
        <end position="191"/>
    </location>
</feature>